<dbReference type="EMBL" id="JAQIZT010000003">
    <property type="protein sequence ID" value="KAJ7004450.1"/>
    <property type="molecule type" value="Genomic_DNA"/>
</dbReference>
<name>A0AAD6R9Y5_9ROSI</name>
<dbReference type="Proteomes" id="UP001164929">
    <property type="component" value="Chromosome 3"/>
</dbReference>
<protein>
    <submittedName>
        <fullName evidence="1">Uncharacterized protein</fullName>
    </submittedName>
</protein>
<organism evidence="1 2">
    <name type="scientific">Populus alba x Populus x berolinensis</name>
    <dbReference type="NCBI Taxonomy" id="444605"/>
    <lineage>
        <taxon>Eukaryota</taxon>
        <taxon>Viridiplantae</taxon>
        <taxon>Streptophyta</taxon>
        <taxon>Embryophyta</taxon>
        <taxon>Tracheophyta</taxon>
        <taxon>Spermatophyta</taxon>
        <taxon>Magnoliopsida</taxon>
        <taxon>eudicotyledons</taxon>
        <taxon>Gunneridae</taxon>
        <taxon>Pentapetalae</taxon>
        <taxon>rosids</taxon>
        <taxon>fabids</taxon>
        <taxon>Malpighiales</taxon>
        <taxon>Salicaceae</taxon>
        <taxon>Saliceae</taxon>
        <taxon>Populus</taxon>
    </lineage>
</organism>
<accession>A0AAD6R9Y5</accession>
<reference evidence="1" key="1">
    <citation type="journal article" date="2023" name="Mol. Ecol. Resour.">
        <title>Chromosome-level genome assembly of a triploid poplar Populus alba 'Berolinensis'.</title>
        <authorList>
            <person name="Chen S."/>
            <person name="Yu Y."/>
            <person name="Wang X."/>
            <person name="Wang S."/>
            <person name="Zhang T."/>
            <person name="Zhou Y."/>
            <person name="He R."/>
            <person name="Meng N."/>
            <person name="Wang Y."/>
            <person name="Liu W."/>
            <person name="Liu Z."/>
            <person name="Liu J."/>
            <person name="Guo Q."/>
            <person name="Huang H."/>
            <person name="Sederoff R.R."/>
            <person name="Wang G."/>
            <person name="Qu G."/>
            <person name="Chen S."/>
        </authorList>
    </citation>
    <scope>NUCLEOTIDE SEQUENCE</scope>
    <source>
        <strain evidence="1">SC-2020</strain>
    </source>
</reference>
<dbReference type="AlphaFoldDB" id="A0AAD6R9Y5"/>
<gene>
    <name evidence="1" type="ORF">NC653_009348</name>
</gene>
<comment type="caution">
    <text evidence="1">The sequence shown here is derived from an EMBL/GenBank/DDBJ whole genome shotgun (WGS) entry which is preliminary data.</text>
</comment>
<keyword evidence="2" id="KW-1185">Reference proteome</keyword>
<evidence type="ECO:0000313" key="1">
    <source>
        <dbReference type="EMBL" id="KAJ7004450.1"/>
    </source>
</evidence>
<evidence type="ECO:0000313" key="2">
    <source>
        <dbReference type="Proteomes" id="UP001164929"/>
    </source>
</evidence>
<proteinExistence type="predicted"/>
<sequence length="117" mass="13295">MDAFGGYFVDEKAVLVENIFLNFLKVMMVTIRFEPYLKNACRRFVMELSSTFISDDNPNKIKRANNSRNWETGVSTGVVTCTSAVLIWNVVALSRMLNSNSNILSQQSVPMRHVPMK</sequence>